<accession>A0A3R9PVB9</accession>
<dbReference type="SUPFAM" id="SSF52096">
    <property type="entry name" value="ClpP/crotonase"/>
    <property type="match status" value="1"/>
</dbReference>
<dbReference type="GO" id="GO:0007165">
    <property type="term" value="P:signal transduction"/>
    <property type="evidence" value="ECO:0007669"/>
    <property type="project" value="TreeGrafter"/>
</dbReference>
<dbReference type="Gene3D" id="3.90.226.10">
    <property type="entry name" value="2-enoyl-CoA Hydratase, Chain A, domain 1"/>
    <property type="match status" value="1"/>
</dbReference>
<feature type="compositionally biased region" description="Basic and acidic residues" evidence="1">
    <location>
        <begin position="1"/>
        <end position="14"/>
    </location>
</feature>
<dbReference type="Proteomes" id="UP000269669">
    <property type="component" value="Unassembled WGS sequence"/>
</dbReference>
<dbReference type="SUPFAM" id="SSF50156">
    <property type="entry name" value="PDZ domain-like"/>
    <property type="match status" value="1"/>
</dbReference>
<comment type="caution">
    <text evidence="3">The sequence shown here is derived from an EMBL/GenBank/DDBJ whole genome shotgun (WGS) entry which is preliminary data.</text>
</comment>
<feature type="compositionally biased region" description="Low complexity" evidence="1">
    <location>
        <begin position="18"/>
        <end position="27"/>
    </location>
</feature>
<dbReference type="InterPro" id="IPR029045">
    <property type="entry name" value="ClpP/crotonase-like_dom_sf"/>
</dbReference>
<dbReference type="InterPro" id="IPR036034">
    <property type="entry name" value="PDZ_sf"/>
</dbReference>
<keyword evidence="3" id="KW-0645">Protease</keyword>
<dbReference type="GO" id="GO:0006508">
    <property type="term" value="P:proteolysis"/>
    <property type="evidence" value="ECO:0007669"/>
    <property type="project" value="UniProtKB-KW"/>
</dbReference>
<dbReference type="GO" id="GO:0004175">
    <property type="term" value="F:endopeptidase activity"/>
    <property type="evidence" value="ECO:0007669"/>
    <property type="project" value="TreeGrafter"/>
</dbReference>
<dbReference type="GO" id="GO:0030288">
    <property type="term" value="C:outer membrane-bounded periplasmic space"/>
    <property type="evidence" value="ECO:0007669"/>
    <property type="project" value="TreeGrafter"/>
</dbReference>
<protein>
    <submittedName>
        <fullName evidence="3">Tricorn protease-like protein</fullName>
    </submittedName>
</protein>
<dbReference type="EMBL" id="RSDW01000001">
    <property type="protein sequence ID" value="RSL18681.1"/>
    <property type="molecule type" value="Genomic_DNA"/>
</dbReference>
<dbReference type="Pfam" id="PF03572">
    <property type="entry name" value="Peptidase_S41"/>
    <property type="match status" value="1"/>
</dbReference>
<keyword evidence="3" id="KW-0378">Hydrolase</keyword>
<feature type="region of interest" description="Disordered" evidence="1">
    <location>
        <begin position="1"/>
        <end position="27"/>
    </location>
</feature>
<feature type="domain" description="Tail specific protease" evidence="2">
    <location>
        <begin position="191"/>
        <end position="415"/>
    </location>
</feature>
<sequence>MGTFDLREAHERKPVNTSSSIPSSSALSVNTKREVLNRVVLSLQKKFYKPELLTEEWLQSVESHRPGIESAATQDEFEQSMMKLLHTLNSSHLGFFHETGRLASSRAALSATYLAEETEEGRRWIFQDVHKGGTAAKASIEPGDILLRVNDREIVPPEHPTFPFGQISAVEVIPADGRKRTAHIDVAPPKGKKLQFIQPQLVEYQPYPNDIGYLKVAMFPGMVGVDVATEISRAIEELGNVKGLVIDLRGNTGGGVGALRVMSLLTPAKIPVGFAPNRKWASKNLDTVKLSFPRFNRIPSKKIELWTLAVRFMPSLVSKSPVVLETEGLGPKPFHGKIALLVDRHTASAAEMIAIFAKENGLATVVGEKTAGRLLSATSTKVGGGFRLALPTGSYRTWNGMTLEGNPIEPDLRIDFDWRERRSGIDTQLQSAVEFVSRALGSAGT</sequence>
<evidence type="ECO:0000313" key="4">
    <source>
        <dbReference type="Proteomes" id="UP000269669"/>
    </source>
</evidence>
<gene>
    <name evidence="3" type="ORF">EDE15_4278</name>
</gene>
<organism evidence="3 4">
    <name type="scientific">Edaphobacter aggregans</name>
    <dbReference type="NCBI Taxonomy" id="570835"/>
    <lineage>
        <taxon>Bacteria</taxon>
        <taxon>Pseudomonadati</taxon>
        <taxon>Acidobacteriota</taxon>
        <taxon>Terriglobia</taxon>
        <taxon>Terriglobales</taxon>
        <taxon>Acidobacteriaceae</taxon>
        <taxon>Edaphobacter</taxon>
    </lineage>
</organism>
<dbReference type="PANTHER" id="PTHR32060:SF30">
    <property type="entry name" value="CARBOXY-TERMINAL PROCESSING PROTEASE CTPA"/>
    <property type="match status" value="1"/>
</dbReference>
<evidence type="ECO:0000259" key="2">
    <source>
        <dbReference type="SMART" id="SM00245"/>
    </source>
</evidence>
<dbReference type="Gene3D" id="3.30.750.44">
    <property type="match status" value="1"/>
</dbReference>
<dbReference type="AlphaFoldDB" id="A0A3R9PVB9"/>
<dbReference type="GO" id="GO:0008236">
    <property type="term" value="F:serine-type peptidase activity"/>
    <property type="evidence" value="ECO:0007669"/>
    <property type="project" value="InterPro"/>
</dbReference>
<reference evidence="3 4" key="1">
    <citation type="submission" date="2018-12" db="EMBL/GenBank/DDBJ databases">
        <title>Sequencing of bacterial isolates from soil warming experiment in Harvard Forest, Massachusetts, USA.</title>
        <authorList>
            <person name="Deangelis K."/>
        </authorList>
    </citation>
    <scope>NUCLEOTIDE SEQUENCE [LARGE SCALE GENOMIC DNA]</scope>
    <source>
        <strain evidence="3 4">EB153</strain>
    </source>
</reference>
<name>A0A3R9PVB9_9BACT</name>
<dbReference type="InterPro" id="IPR005151">
    <property type="entry name" value="Tail-specific_protease"/>
</dbReference>
<evidence type="ECO:0000313" key="3">
    <source>
        <dbReference type="EMBL" id="RSL18681.1"/>
    </source>
</evidence>
<evidence type="ECO:0000256" key="1">
    <source>
        <dbReference type="SAM" id="MobiDB-lite"/>
    </source>
</evidence>
<dbReference type="PANTHER" id="PTHR32060">
    <property type="entry name" value="TAIL-SPECIFIC PROTEASE"/>
    <property type="match status" value="1"/>
</dbReference>
<proteinExistence type="predicted"/>
<dbReference type="SMART" id="SM00245">
    <property type="entry name" value="TSPc"/>
    <property type="match status" value="1"/>
</dbReference>
<keyword evidence="4" id="KW-1185">Reference proteome</keyword>